<dbReference type="Pfam" id="PF20684">
    <property type="entry name" value="Fung_rhodopsin"/>
    <property type="match status" value="1"/>
</dbReference>
<evidence type="ECO:0000313" key="3">
    <source>
        <dbReference type="EMBL" id="KAK3197782.1"/>
    </source>
</evidence>
<reference evidence="3 4" key="1">
    <citation type="submission" date="2021-02" db="EMBL/GenBank/DDBJ databases">
        <title>Genome assembly of Pseudopithomyces chartarum.</title>
        <authorList>
            <person name="Jauregui R."/>
            <person name="Singh J."/>
            <person name="Voisey C."/>
        </authorList>
    </citation>
    <scope>NUCLEOTIDE SEQUENCE [LARGE SCALE GENOMIC DNA]</scope>
    <source>
        <strain evidence="3 4">AGR01</strain>
    </source>
</reference>
<organism evidence="3 4">
    <name type="scientific">Pseudopithomyces chartarum</name>
    <dbReference type="NCBI Taxonomy" id="1892770"/>
    <lineage>
        <taxon>Eukaryota</taxon>
        <taxon>Fungi</taxon>
        <taxon>Dikarya</taxon>
        <taxon>Ascomycota</taxon>
        <taxon>Pezizomycotina</taxon>
        <taxon>Dothideomycetes</taxon>
        <taxon>Pleosporomycetidae</taxon>
        <taxon>Pleosporales</taxon>
        <taxon>Massarineae</taxon>
        <taxon>Didymosphaeriaceae</taxon>
        <taxon>Pseudopithomyces</taxon>
    </lineage>
</organism>
<feature type="transmembrane region" description="Helical" evidence="1">
    <location>
        <begin position="45"/>
        <end position="67"/>
    </location>
</feature>
<name>A0AAN6LQ78_9PLEO</name>
<dbReference type="AlphaFoldDB" id="A0AAN6LQ78"/>
<feature type="domain" description="Rhodopsin" evidence="2">
    <location>
        <begin position="2"/>
        <end position="140"/>
    </location>
</feature>
<proteinExistence type="predicted"/>
<evidence type="ECO:0000256" key="1">
    <source>
        <dbReference type="SAM" id="Phobius"/>
    </source>
</evidence>
<gene>
    <name evidence="3" type="ORF">GRF29_216g1267416</name>
</gene>
<accession>A0AAN6LQ78</accession>
<protein>
    <recommendedName>
        <fullName evidence="2">Rhodopsin domain-containing protein</fullName>
    </recommendedName>
</protein>
<keyword evidence="1" id="KW-0472">Membrane</keyword>
<dbReference type="PANTHER" id="PTHR38794:SF1">
    <property type="entry name" value="INTEGRAL MEMBRANE PROTEIN"/>
    <property type="match status" value="1"/>
</dbReference>
<evidence type="ECO:0000313" key="4">
    <source>
        <dbReference type="Proteomes" id="UP001280581"/>
    </source>
</evidence>
<keyword evidence="1" id="KW-1133">Transmembrane helix</keyword>
<dbReference type="PANTHER" id="PTHR38794">
    <property type="entry name" value="INTEGRAL MEMBRANE PROTEIN"/>
    <property type="match status" value="1"/>
</dbReference>
<keyword evidence="4" id="KW-1185">Reference proteome</keyword>
<dbReference type="Proteomes" id="UP001280581">
    <property type="component" value="Unassembled WGS sequence"/>
</dbReference>
<dbReference type="InterPro" id="IPR049326">
    <property type="entry name" value="Rhodopsin_dom_fungi"/>
</dbReference>
<dbReference type="EMBL" id="WVTA01000018">
    <property type="protein sequence ID" value="KAK3197782.1"/>
    <property type="molecule type" value="Genomic_DNA"/>
</dbReference>
<comment type="caution">
    <text evidence="3">The sequence shown here is derived from an EMBL/GenBank/DDBJ whole genome shotgun (WGS) entry which is preliminary data.</text>
</comment>
<sequence>MMFATCAVTGIWAVSAVFLIAFQCPAPNRWDITNRKCMDVRAVRTYNAVMNIITDFALALVPTLMVLPLQITRDQRITLLIGFWCRGIVAVASATQIGYIWSLTSAKDLLNDIWPVVVCGQVVQVTSIMTSTVPSLKPFLLSLESGFLGPNSGSRTNTSAFESGGRTNQSSSYIKIGSQYSRNRAESKAKKSILVQKSVTVSVGDATASRAD</sequence>
<keyword evidence="1" id="KW-0812">Transmembrane</keyword>
<evidence type="ECO:0000259" key="2">
    <source>
        <dbReference type="Pfam" id="PF20684"/>
    </source>
</evidence>
<feature type="transmembrane region" description="Helical" evidence="1">
    <location>
        <begin position="79"/>
        <end position="101"/>
    </location>
</feature>